<dbReference type="PANTHER" id="PTHR42756:SF1">
    <property type="entry name" value="TRANSCRIPTIONAL REPRESSOR OF EMRAB OPERON"/>
    <property type="match status" value="1"/>
</dbReference>
<sequence length="145" mass="16276">MADFETRFGFLIADIARLYGTQFDRRARGNIELSRAQCRVAVYLSTFGQMNQAKLAELLEVTPMTVARILDRMQEGGWIVRVQDPNDRRAFHVQATAKTDEVLVDAQRLGDEVVDTALAGLTPEERKVLIGLLQRVRRNLSAADG</sequence>
<keyword evidence="3" id="KW-0804">Transcription</keyword>
<dbReference type="InterPro" id="IPR036390">
    <property type="entry name" value="WH_DNA-bd_sf"/>
</dbReference>
<dbReference type="PANTHER" id="PTHR42756">
    <property type="entry name" value="TRANSCRIPTIONAL REGULATOR, MARR"/>
    <property type="match status" value="1"/>
</dbReference>
<keyword evidence="2" id="KW-0238">DNA-binding</keyword>
<dbReference type="Pfam" id="PF01047">
    <property type="entry name" value="MarR"/>
    <property type="match status" value="1"/>
</dbReference>
<evidence type="ECO:0000256" key="2">
    <source>
        <dbReference type="ARBA" id="ARBA00023125"/>
    </source>
</evidence>
<keyword evidence="1" id="KW-0805">Transcription regulation</keyword>
<evidence type="ECO:0000313" key="6">
    <source>
        <dbReference type="Proteomes" id="UP001501671"/>
    </source>
</evidence>
<feature type="domain" description="HTH marR-type" evidence="4">
    <location>
        <begin position="5"/>
        <end position="138"/>
    </location>
</feature>
<dbReference type="RefSeq" id="WP_345246748.1">
    <property type="nucleotide sequence ID" value="NZ_BAABFO010000003.1"/>
</dbReference>
<dbReference type="Proteomes" id="UP001501671">
    <property type="component" value="Unassembled WGS sequence"/>
</dbReference>
<protein>
    <submittedName>
        <fullName evidence="5">MarR family transcriptional regulator</fullName>
    </submittedName>
</protein>
<dbReference type="EMBL" id="BAABFO010000003">
    <property type="protein sequence ID" value="GAA4326016.1"/>
    <property type="molecule type" value="Genomic_DNA"/>
</dbReference>
<dbReference type="SMART" id="SM00347">
    <property type="entry name" value="HTH_MARR"/>
    <property type="match status" value="1"/>
</dbReference>
<dbReference type="InterPro" id="IPR000835">
    <property type="entry name" value="HTH_MarR-typ"/>
</dbReference>
<dbReference type="PRINTS" id="PR00598">
    <property type="entry name" value="HTHMARR"/>
</dbReference>
<organism evidence="5 6">
    <name type="scientific">Pigmentiphaga soli</name>
    <dbReference type="NCBI Taxonomy" id="1007095"/>
    <lineage>
        <taxon>Bacteria</taxon>
        <taxon>Pseudomonadati</taxon>
        <taxon>Pseudomonadota</taxon>
        <taxon>Betaproteobacteria</taxon>
        <taxon>Burkholderiales</taxon>
        <taxon>Alcaligenaceae</taxon>
        <taxon>Pigmentiphaga</taxon>
    </lineage>
</organism>
<dbReference type="PROSITE" id="PS50995">
    <property type="entry name" value="HTH_MARR_2"/>
    <property type="match status" value="1"/>
</dbReference>
<name>A0ABP8GL96_9BURK</name>
<dbReference type="InterPro" id="IPR036388">
    <property type="entry name" value="WH-like_DNA-bd_sf"/>
</dbReference>
<accession>A0ABP8GL96</accession>
<reference evidence="6" key="1">
    <citation type="journal article" date="2019" name="Int. J. Syst. Evol. Microbiol.">
        <title>The Global Catalogue of Microorganisms (GCM) 10K type strain sequencing project: providing services to taxonomists for standard genome sequencing and annotation.</title>
        <authorList>
            <consortium name="The Broad Institute Genomics Platform"/>
            <consortium name="The Broad Institute Genome Sequencing Center for Infectious Disease"/>
            <person name="Wu L."/>
            <person name="Ma J."/>
        </authorList>
    </citation>
    <scope>NUCLEOTIDE SEQUENCE [LARGE SCALE GENOMIC DNA]</scope>
    <source>
        <strain evidence="6">JCM 17666</strain>
    </source>
</reference>
<evidence type="ECO:0000313" key="5">
    <source>
        <dbReference type="EMBL" id="GAA4326016.1"/>
    </source>
</evidence>
<evidence type="ECO:0000259" key="4">
    <source>
        <dbReference type="PROSITE" id="PS50995"/>
    </source>
</evidence>
<proteinExistence type="predicted"/>
<comment type="caution">
    <text evidence="5">The sequence shown here is derived from an EMBL/GenBank/DDBJ whole genome shotgun (WGS) entry which is preliminary data.</text>
</comment>
<keyword evidence="6" id="KW-1185">Reference proteome</keyword>
<evidence type="ECO:0000256" key="3">
    <source>
        <dbReference type="ARBA" id="ARBA00023163"/>
    </source>
</evidence>
<dbReference type="Gene3D" id="1.10.10.10">
    <property type="entry name" value="Winged helix-like DNA-binding domain superfamily/Winged helix DNA-binding domain"/>
    <property type="match status" value="1"/>
</dbReference>
<evidence type="ECO:0000256" key="1">
    <source>
        <dbReference type="ARBA" id="ARBA00023015"/>
    </source>
</evidence>
<gene>
    <name evidence="5" type="ORF">GCM10023144_08940</name>
</gene>
<dbReference type="SUPFAM" id="SSF46785">
    <property type="entry name" value="Winged helix' DNA-binding domain"/>
    <property type="match status" value="1"/>
</dbReference>